<dbReference type="PROSITE" id="PS50977">
    <property type="entry name" value="HTH_TETR_2"/>
    <property type="match status" value="1"/>
</dbReference>
<dbReference type="InterPro" id="IPR050109">
    <property type="entry name" value="HTH-type_TetR-like_transc_reg"/>
</dbReference>
<name>A0A511M4V3_9NOCA</name>
<keyword evidence="7" id="KW-1185">Reference proteome</keyword>
<dbReference type="Pfam" id="PF02909">
    <property type="entry name" value="TetR_C_1"/>
    <property type="match status" value="1"/>
</dbReference>
<feature type="domain" description="HTH tetR-type" evidence="5">
    <location>
        <begin position="33"/>
        <end position="93"/>
    </location>
</feature>
<evidence type="ECO:0000313" key="6">
    <source>
        <dbReference type="EMBL" id="GEM35649.1"/>
    </source>
</evidence>
<feature type="DNA-binding region" description="H-T-H motif" evidence="4">
    <location>
        <begin position="56"/>
        <end position="75"/>
    </location>
</feature>
<evidence type="ECO:0000256" key="3">
    <source>
        <dbReference type="ARBA" id="ARBA00023163"/>
    </source>
</evidence>
<keyword evidence="1" id="KW-0805">Transcription regulation</keyword>
<dbReference type="Pfam" id="PF00440">
    <property type="entry name" value="TetR_N"/>
    <property type="match status" value="1"/>
</dbReference>
<dbReference type="Gene3D" id="1.10.10.60">
    <property type="entry name" value="Homeodomain-like"/>
    <property type="match status" value="1"/>
</dbReference>
<reference evidence="6 7" key="1">
    <citation type="submission" date="2019-07" db="EMBL/GenBank/DDBJ databases">
        <title>Whole genome shotgun sequence of Nocardia ninae NBRC 108245.</title>
        <authorList>
            <person name="Hosoyama A."/>
            <person name="Uohara A."/>
            <person name="Ohji S."/>
            <person name="Ichikawa N."/>
        </authorList>
    </citation>
    <scope>NUCLEOTIDE SEQUENCE [LARGE SCALE GENOMIC DNA]</scope>
    <source>
        <strain evidence="6 7">NBRC 108245</strain>
    </source>
</reference>
<dbReference type="SUPFAM" id="SSF46689">
    <property type="entry name" value="Homeodomain-like"/>
    <property type="match status" value="1"/>
</dbReference>
<dbReference type="GO" id="GO:0000976">
    <property type="term" value="F:transcription cis-regulatory region binding"/>
    <property type="evidence" value="ECO:0007669"/>
    <property type="project" value="TreeGrafter"/>
</dbReference>
<proteinExistence type="predicted"/>
<dbReference type="EMBL" id="BJXA01000001">
    <property type="protein sequence ID" value="GEM35649.1"/>
    <property type="molecule type" value="Genomic_DNA"/>
</dbReference>
<protein>
    <submittedName>
        <fullName evidence="6">TetR family transcriptional regulator</fullName>
    </submittedName>
</protein>
<evidence type="ECO:0000256" key="1">
    <source>
        <dbReference type="ARBA" id="ARBA00023015"/>
    </source>
</evidence>
<gene>
    <name evidence="6" type="ORF">NN4_01680</name>
</gene>
<accession>A0A511M4V3</accession>
<dbReference type="Proteomes" id="UP000321424">
    <property type="component" value="Unassembled WGS sequence"/>
</dbReference>
<sequence>MTSTETSGSGDLARTLDLLWDSGPRPSRGPKPGLTLDRIVEAAIEVADSEGLAAVTMRRVATQLGTGTMSLYRYLPGKSELLDVMLDRVQQPAAEPTPDGDWRGALEAMAHRGLALFRRHPWLVEVNQTRPVLGPSAVEGMELFLTAIRPMGLPDRELISVVILIDGYVGSAARTQLFAQEAERKTGLTNQEFWDAQAPRLEVAMASGRYPVMSSLDDDAFDGTFDHFDFGLQRILDGLEHYVAQRKKYRAR</sequence>
<keyword evidence="2 4" id="KW-0238">DNA-binding</keyword>
<evidence type="ECO:0000256" key="4">
    <source>
        <dbReference type="PROSITE-ProRule" id="PRU00335"/>
    </source>
</evidence>
<dbReference type="InterPro" id="IPR036271">
    <property type="entry name" value="Tet_transcr_reg_TetR-rel_C_sf"/>
</dbReference>
<dbReference type="InterPro" id="IPR004111">
    <property type="entry name" value="Repressor_TetR_C"/>
</dbReference>
<evidence type="ECO:0000256" key="2">
    <source>
        <dbReference type="ARBA" id="ARBA00023125"/>
    </source>
</evidence>
<evidence type="ECO:0000259" key="5">
    <source>
        <dbReference type="PROSITE" id="PS50977"/>
    </source>
</evidence>
<evidence type="ECO:0000313" key="7">
    <source>
        <dbReference type="Proteomes" id="UP000321424"/>
    </source>
</evidence>
<dbReference type="OrthoDB" id="2570341at2"/>
<dbReference type="PANTHER" id="PTHR30055:SF151">
    <property type="entry name" value="TRANSCRIPTIONAL REGULATORY PROTEIN"/>
    <property type="match status" value="1"/>
</dbReference>
<keyword evidence="3" id="KW-0804">Transcription</keyword>
<dbReference type="Gene3D" id="1.10.357.10">
    <property type="entry name" value="Tetracycline Repressor, domain 2"/>
    <property type="match status" value="1"/>
</dbReference>
<comment type="caution">
    <text evidence="6">The sequence shown here is derived from an EMBL/GenBank/DDBJ whole genome shotgun (WGS) entry which is preliminary data.</text>
</comment>
<dbReference type="RefSeq" id="WP_147127993.1">
    <property type="nucleotide sequence ID" value="NZ_BJXA01000001.1"/>
</dbReference>
<dbReference type="AlphaFoldDB" id="A0A511M4V3"/>
<dbReference type="SUPFAM" id="SSF48498">
    <property type="entry name" value="Tetracyclin repressor-like, C-terminal domain"/>
    <property type="match status" value="1"/>
</dbReference>
<dbReference type="InterPro" id="IPR009057">
    <property type="entry name" value="Homeodomain-like_sf"/>
</dbReference>
<organism evidence="6 7">
    <name type="scientific">Nocardia ninae NBRC 108245</name>
    <dbReference type="NCBI Taxonomy" id="1210091"/>
    <lineage>
        <taxon>Bacteria</taxon>
        <taxon>Bacillati</taxon>
        <taxon>Actinomycetota</taxon>
        <taxon>Actinomycetes</taxon>
        <taxon>Mycobacteriales</taxon>
        <taxon>Nocardiaceae</taxon>
        <taxon>Nocardia</taxon>
    </lineage>
</organism>
<dbReference type="PANTHER" id="PTHR30055">
    <property type="entry name" value="HTH-TYPE TRANSCRIPTIONAL REGULATOR RUTR"/>
    <property type="match status" value="1"/>
</dbReference>
<dbReference type="GO" id="GO:0003700">
    <property type="term" value="F:DNA-binding transcription factor activity"/>
    <property type="evidence" value="ECO:0007669"/>
    <property type="project" value="TreeGrafter"/>
</dbReference>
<dbReference type="InterPro" id="IPR001647">
    <property type="entry name" value="HTH_TetR"/>
</dbReference>
<dbReference type="GO" id="GO:0045892">
    <property type="term" value="P:negative regulation of DNA-templated transcription"/>
    <property type="evidence" value="ECO:0007669"/>
    <property type="project" value="InterPro"/>
</dbReference>